<dbReference type="PANTHER" id="PTHR12618:SF20">
    <property type="entry name" value="PHD AND RING FINGER DOMAIN-CONTAINING PROTEIN 1"/>
    <property type="match status" value="1"/>
</dbReference>
<feature type="compositionally biased region" description="Low complexity" evidence="5">
    <location>
        <begin position="1111"/>
        <end position="1124"/>
    </location>
</feature>
<feature type="region of interest" description="Disordered" evidence="5">
    <location>
        <begin position="1106"/>
        <end position="1268"/>
    </location>
</feature>
<feature type="region of interest" description="Disordered" evidence="5">
    <location>
        <begin position="1422"/>
        <end position="1674"/>
    </location>
</feature>
<evidence type="ECO:0008006" key="10">
    <source>
        <dbReference type="Google" id="ProtNLM"/>
    </source>
</evidence>
<dbReference type="InterPro" id="IPR057031">
    <property type="entry name" value="SFR19-like_C"/>
</dbReference>
<dbReference type="Pfam" id="PF23030">
    <property type="entry name" value="SCAF11-like_C"/>
    <property type="match status" value="1"/>
</dbReference>
<reference evidence="8" key="1">
    <citation type="submission" date="2020-11" db="EMBL/GenBank/DDBJ databases">
        <authorList>
            <person name="Tran Van P."/>
        </authorList>
    </citation>
    <scope>NUCLEOTIDE SEQUENCE</scope>
</reference>
<feature type="compositionally biased region" description="Polar residues" evidence="5">
    <location>
        <begin position="1486"/>
        <end position="1498"/>
    </location>
</feature>
<evidence type="ECO:0000259" key="7">
    <source>
        <dbReference type="PROSITE" id="PS50089"/>
    </source>
</evidence>
<feature type="compositionally biased region" description="Basic residues" evidence="5">
    <location>
        <begin position="1243"/>
        <end position="1257"/>
    </location>
</feature>
<feature type="region of interest" description="Disordered" evidence="5">
    <location>
        <begin position="920"/>
        <end position="1074"/>
    </location>
</feature>
<dbReference type="PROSITE" id="PS50089">
    <property type="entry name" value="ZF_RING_2"/>
    <property type="match status" value="1"/>
</dbReference>
<evidence type="ECO:0000256" key="5">
    <source>
        <dbReference type="SAM" id="MobiDB-lite"/>
    </source>
</evidence>
<feature type="compositionally biased region" description="Polar residues" evidence="5">
    <location>
        <begin position="1742"/>
        <end position="1751"/>
    </location>
</feature>
<dbReference type="InterPro" id="IPR013083">
    <property type="entry name" value="Znf_RING/FYVE/PHD"/>
</dbReference>
<name>A0A7R9LTX4_9ACAR</name>
<feature type="compositionally biased region" description="Basic residues" evidence="5">
    <location>
        <begin position="976"/>
        <end position="988"/>
    </location>
</feature>
<feature type="compositionally biased region" description="Polar residues" evidence="5">
    <location>
        <begin position="699"/>
        <end position="741"/>
    </location>
</feature>
<keyword evidence="9" id="KW-1185">Reference proteome</keyword>
<dbReference type="InterPro" id="IPR001965">
    <property type="entry name" value="Znf_PHD"/>
</dbReference>
<feature type="compositionally biased region" description="Acidic residues" evidence="5">
    <location>
        <begin position="961"/>
        <end position="971"/>
    </location>
</feature>
<feature type="compositionally biased region" description="Low complexity" evidence="5">
    <location>
        <begin position="1641"/>
        <end position="1664"/>
    </location>
</feature>
<evidence type="ECO:0000256" key="2">
    <source>
        <dbReference type="ARBA" id="ARBA00022771"/>
    </source>
</evidence>
<feature type="compositionally biased region" description="Basic residues" evidence="5">
    <location>
        <begin position="286"/>
        <end position="314"/>
    </location>
</feature>
<feature type="region of interest" description="Disordered" evidence="5">
    <location>
        <begin position="699"/>
        <end position="768"/>
    </location>
</feature>
<feature type="compositionally biased region" description="Low complexity" evidence="5">
    <location>
        <begin position="1029"/>
        <end position="1040"/>
    </location>
</feature>
<dbReference type="OrthoDB" id="1935339at2759"/>
<feature type="compositionally biased region" description="Basic and acidic residues" evidence="5">
    <location>
        <begin position="989"/>
        <end position="1023"/>
    </location>
</feature>
<feature type="domain" description="PHD-type" evidence="6">
    <location>
        <begin position="189"/>
        <end position="239"/>
    </location>
</feature>
<feature type="region of interest" description="Disordered" evidence="5">
    <location>
        <begin position="495"/>
        <end position="555"/>
    </location>
</feature>
<feature type="region of interest" description="Disordered" evidence="5">
    <location>
        <begin position="257"/>
        <end position="353"/>
    </location>
</feature>
<feature type="compositionally biased region" description="Low complexity" evidence="5">
    <location>
        <begin position="1499"/>
        <end position="1517"/>
    </location>
</feature>
<feature type="compositionally biased region" description="Basic and acidic residues" evidence="5">
    <location>
        <begin position="1044"/>
        <end position="1057"/>
    </location>
</feature>
<dbReference type="InterPro" id="IPR001841">
    <property type="entry name" value="Znf_RING"/>
</dbReference>
<feature type="compositionally biased region" description="Low complexity" evidence="5">
    <location>
        <begin position="514"/>
        <end position="547"/>
    </location>
</feature>
<dbReference type="EMBL" id="OC917710">
    <property type="protein sequence ID" value="CAD7647799.1"/>
    <property type="molecule type" value="Genomic_DNA"/>
</dbReference>
<feature type="compositionally biased region" description="Low complexity" evidence="5">
    <location>
        <begin position="1773"/>
        <end position="1795"/>
    </location>
</feature>
<feature type="compositionally biased region" description="Low complexity" evidence="5">
    <location>
        <begin position="1728"/>
        <end position="1741"/>
    </location>
</feature>
<feature type="domain" description="RING-type" evidence="7">
    <location>
        <begin position="109"/>
        <end position="152"/>
    </location>
</feature>
<proteinExistence type="predicted"/>
<feature type="compositionally biased region" description="Basic and acidic residues" evidence="5">
    <location>
        <begin position="1158"/>
        <end position="1182"/>
    </location>
</feature>
<dbReference type="InterPro" id="IPR019787">
    <property type="entry name" value="Znf_PHD-finger"/>
</dbReference>
<feature type="region of interest" description="Disordered" evidence="5">
    <location>
        <begin position="1828"/>
        <end position="1879"/>
    </location>
</feature>
<dbReference type="PROSITE" id="PS01359">
    <property type="entry name" value="ZF_PHD_1"/>
    <property type="match status" value="1"/>
</dbReference>
<evidence type="ECO:0000256" key="1">
    <source>
        <dbReference type="ARBA" id="ARBA00022723"/>
    </source>
</evidence>
<feature type="region of interest" description="Disordered" evidence="5">
    <location>
        <begin position="1"/>
        <end position="101"/>
    </location>
</feature>
<accession>A0A7R9LTX4</accession>
<feature type="region of interest" description="Disordered" evidence="5">
    <location>
        <begin position="806"/>
        <end position="826"/>
    </location>
</feature>
<keyword evidence="1" id="KW-0479">Metal-binding</keyword>
<dbReference type="PROSITE" id="PS50016">
    <property type="entry name" value="ZF_PHD_2"/>
    <property type="match status" value="1"/>
</dbReference>
<feature type="compositionally biased region" description="Basic and acidic residues" evidence="5">
    <location>
        <begin position="930"/>
        <end position="945"/>
    </location>
</feature>
<feature type="compositionally biased region" description="Polar residues" evidence="5">
    <location>
        <begin position="1584"/>
        <end position="1597"/>
    </location>
</feature>
<feature type="region of interest" description="Disordered" evidence="5">
    <location>
        <begin position="1711"/>
        <end position="1796"/>
    </location>
</feature>
<feature type="compositionally biased region" description="Acidic residues" evidence="5">
    <location>
        <begin position="23"/>
        <end position="79"/>
    </location>
</feature>
<evidence type="ECO:0000256" key="4">
    <source>
        <dbReference type="PROSITE-ProRule" id="PRU00175"/>
    </source>
</evidence>
<feature type="region of interest" description="Disordered" evidence="5">
    <location>
        <begin position="585"/>
        <end position="651"/>
    </location>
</feature>
<dbReference type="InterPro" id="IPR019786">
    <property type="entry name" value="Zinc_finger_PHD-type_CS"/>
</dbReference>
<sequence>MCDESRDDQRVDQLNGSRTQHLDDDEEPDDGSDTEEDDDEEEDKESGAEGDDPSDDEEGEEDEESDDTDSDETDDEEDVLGTTVSASAASDEPNGVDSDVGSDGSAPTCYICLNAFAGQDIGSPDSCQDLHYFCLECIEEWSKQINTCPVDRKRFTIIYVRREVTGAVVMKIPIVRNVVPDADAVPDDVTYCEICGRCDREDRLLLCDGCDFGYHCECLTPPINTIPIEEWFCPDCYQRLFGDTSDPLAERRRQRRAIARTGASEAVRQRILQRRQPSSTAPIVQRRPKPATPRRRKRRSTKRKRKTTKRKTTKASKTTATGRRKRRSKKRRKKRRTKKSAFASRRLPAPPDARTRIASKLGIGPAPKSPFGLPSMKNMAYESIRKITDLRAAAGISHLSMFGAELDTYDPRVLINDDDAYDNDLLANGAVGVMARTRLPANRFISTPLKQHKPLLDDNIVPNGQSVDLLSTIMSSQTLLHSSSRDVHIGRDGSLHRLNRQNSSPLPVRNCANSSGQSSPSRSPPQTGGSAPTTTSSSPIHSTHGSPQRTDTGATVANSSYNYSFGSVGGGDNVSDLYEDIGAIKPPPPVLKTTPTGIETEGEDSKQEVYSDIESVGDNTIRDDEPDSDVGATGEDTKELVIDDQPSGDHPVMDTFNQSTDAIGAQSVVSNQQMDTTSDETSLICGNISYETSIDKTSDSQIDVLSSQPRQQTPGVSTSGSDKSVNVSKLAQKVSQKTNVKTGAKSAKQRRRPSIKDLFGDSDESDSDTDADIRRILTEQGSINVHYPIKIPIFLKNSIAKSHTLDTTGGTHDTKPSSPNLIDTTPPVDLNKWIAVTPTDTTGAERAASATTNKWKSIDSSVAISGLTTGDNNDTNKWKPIEDLSESCASPLTPVCESDGNGVSNDDKPLLLNIDIGGDQSSDRCLTVEPQDHKDSNNDSAEHVISEGLSASAVTTGATEVGDEEEGEIKEEDGHRVRRCRHGRIRRDKPKEASSRDREGPRHRSRSSESKAKLKDSRDRECGNKTIASPVSSDVVLSSPHGNVDFKEKTYEPKSDEAVPDGEENSAGGIGWKKLSNTTKMRSYRDGKPKDVELMFREREVSKKLVKKSIAKSGAKAGKESAAAVRHRAHEHRLKDQNRDVSAPTGESAPHHCRKHRTLAETSDKRADIKVRNKRKADDKSAGEGAAPRKRSKSSRSGTEEASGAINAHRDDDRHKAHKHHKSSRHKHSSDRKDGLSTGAGAHHLHRSSKHSHHSAKSKSSSASNTGADSDVIMHMIGSGSGASTVGPNKILRDHSSYADITPLDSKEIYAEGDRIVINVNFKRDANSSNKSRHQIQDTDCGGDTGANYANIKTGKFVDELSSQANAGATETANTCKRLSSKKDDSIYWASPPPSASQMIGSSGQSLTTTITRVLEPCVGDLKHSNRKSEGKESRYTGDDLPRFLPRSLHQSDVRPAHTTAGTDHSERSYGPHTPEGEYCEDQFMPTPTQDESLSPLISGSTSRSSPNSSRSTPGLSNGTKDDVYDPEAPLQSPPQHSSPVARKKSRPPDPKSPSPELQPPLRVDKLLSKRSPPAPSHRDLRRQQSVPVNDSKSPTKFASKEAPKLSTPLTNSLSASHSSMHSSPFKSPSLLPQRQQMKASPQKSVSQTSSQQQKSSSSSSSTLMPPPLPPTARPVVSAAALAAIATKINSQNLAQLLKMAQTLNSAKNSAKLGAPVAHRQPSRHTHSSSSTASAYNSSQNHNQSGANNISHNRDHNEVVDMDVESPSPPQQSAPSQQPRVSSTTGGGTASSTTTPLVKTLWDQIIKSTSHSQSGQSSLQKRLNAIAQSAGTPSDPKKQRPGGQTSTSGGAQKDRHQHHRHQVISVSTDGKKPSAATGGSKLDQLTVLDDVPSSAVEMAVKEKFIKKLNRQERVIEEVKLVLKPHYQKRSVTKDEYKEILRKSVPKICHSRSGEINPVKIKSLVEGYIKRYKYMKKKSKKLPKK</sequence>
<gene>
    <name evidence="8" type="ORF">ONB1V03_LOCUS6430</name>
</gene>
<dbReference type="Pfam" id="PF00628">
    <property type="entry name" value="PHD"/>
    <property type="match status" value="1"/>
</dbReference>
<organism evidence="8">
    <name type="scientific">Oppiella nova</name>
    <dbReference type="NCBI Taxonomy" id="334625"/>
    <lineage>
        <taxon>Eukaryota</taxon>
        <taxon>Metazoa</taxon>
        <taxon>Ecdysozoa</taxon>
        <taxon>Arthropoda</taxon>
        <taxon>Chelicerata</taxon>
        <taxon>Arachnida</taxon>
        <taxon>Acari</taxon>
        <taxon>Acariformes</taxon>
        <taxon>Sarcoptiformes</taxon>
        <taxon>Oribatida</taxon>
        <taxon>Brachypylina</taxon>
        <taxon>Oppioidea</taxon>
        <taxon>Oppiidae</taxon>
        <taxon>Oppiella</taxon>
    </lineage>
</organism>
<dbReference type="Proteomes" id="UP000728032">
    <property type="component" value="Unassembled WGS sequence"/>
</dbReference>
<dbReference type="GO" id="GO:0008270">
    <property type="term" value="F:zinc ion binding"/>
    <property type="evidence" value="ECO:0007669"/>
    <property type="project" value="UniProtKB-KW"/>
</dbReference>
<dbReference type="InterPro" id="IPR047157">
    <property type="entry name" value="PHRF1/Atg35"/>
</dbReference>
<dbReference type="EMBL" id="CAJPVJ010002885">
    <property type="protein sequence ID" value="CAG2166915.1"/>
    <property type="molecule type" value="Genomic_DNA"/>
</dbReference>
<feature type="compositionally biased region" description="Basic residues" evidence="5">
    <location>
        <begin position="1216"/>
        <end position="1230"/>
    </location>
</feature>
<protein>
    <recommendedName>
        <fullName evidence="10">PHD and RING finger domain-containing protein 1</fullName>
    </recommendedName>
</protein>
<dbReference type="InterPro" id="IPR011011">
    <property type="entry name" value="Znf_FYVE_PHD"/>
</dbReference>
<dbReference type="SMART" id="SM00249">
    <property type="entry name" value="PHD"/>
    <property type="match status" value="1"/>
</dbReference>
<dbReference type="SUPFAM" id="SSF57903">
    <property type="entry name" value="FYVE/PHD zinc finger"/>
    <property type="match status" value="1"/>
</dbReference>
<evidence type="ECO:0000313" key="9">
    <source>
        <dbReference type="Proteomes" id="UP000728032"/>
    </source>
</evidence>
<feature type="compositionally biased region" description="Basic and acidic residues" evidence="5">
    <location>
        <begin position="1422"/>
        <end position="1442"/>
    </location>
</feature>
<keyword evidence="2 4" id="KW-0863">Zinc-finger</keyword>
<dbReference type="PANTHER" id="PTHR12618">
    <property type="entry name" value="PHD AND RING FINGER DOMAIN-CONTAINING PROTEIN 1"/>
    <property type="match status" value="1"/>
</dbReference>
<evidence type="ECO:0000259" key="6">
    <source>
        <dbReference type="PROSITE" id="PS50016"/>
    </source>
</evidence>
<feature type="compositionally biased region" description="Low complexity" evidence="5">
    <location>
        <begin position="1613"/>
        <end position="1631"/>
    </location>
</feature>
<feature type="compositionally biased region" description="Basic residues" evidence="5">
    <location>
        <begin position="322"/>
        <end position="339"/>
    </location>
</feature>
<dbReference type="SUPFAM" id="SSF57850">
    <property type="entry name" value="RING/U-box"/>
    <property type="match status" value="1"/>
</dbReference>
<evidence type="ECO:0000256" key="3">
    <source>
        <dbReference type="ARBA" id="ARBA00022833"/>
    </source>
</evidence>
<evidence type="ECO:0000313" key="8">
    <source>
        <dbReference type="EMBL" id="CAD7647799.1"/>
    </source>
</evidence>
<dbReference type="CDD" id="cd15536">
    <property type="entry name" value="PHD_PHRF1"/>
    <property type="match status" value="1"/>
</dbReference>
<keyword evidence="3" id="KW-0862">Zinc</keyword>
<dbReference type="Gene3D" id="3.30.40.10">
    <property type="entry name" value="Zinc/RING finger domain, C3HC4 (zinc finger)"/>
    <property type="match status" value="2"/>
</dbReference>